<dbReference type="EMBL" id="FXAW01000002">
    <property type="protein sequence ID" value="SMG20097.1"/>
    <property type="molecule type" value="Genomic_DNA"/>
</dbReference>
<protein>
    <submittedName>
        <fullName evidence="1">Uncharacterized protein</fullName>
    </submittedName>
</protein>
<gene>
    <name evidence="1" type="ORF">SAMN05661096_01074</name>
</gene>
<keyword evidence="2" id="KW-1185">Reference proteome</keyword>
<name>A0A1X7IYL9_9BACT</name>
<evidence type="ECO:0000313" key="2">
    <source>
        <dbReference type="Proteomes" id="UP000193804"/>
    </source>
</evidence>
<accession>A0A1X7IYL9</accession>
<evidence type="ECO:0000313" key="1">
    <source>
        <dbReference type="EMBL" id="SMG20097.1"/>
    </source>
</evidence>
<dbReference type="RefSeq" id="WP_176223726.1">
    <property type="nucleotide sequence ID" value="NZ_FXAW01000002.1"/>
</dbReference>
<dbReference type="Proteomes" id="UP000193804">
    <property type="component" value="Unassembled WGS sequence"/>
</dbReference>
<organism evidence="1 2">
    <name type="scientific">Marivirga sericea</name>
    <dbReference type="NCBI Taxonomy" id="1028"/>
    <lineage>
        <taxon>Bacteria</taxon>
        <taxon>Pseudomonadati</taxon>
        <taxon>Bacteroidota</taxon>
        <taxon>Cytophagia</taxon>
        <taxon>Cytophagales</taxon>
        <taxon>Marivirgaceae</taxon>
        <taxon>Marivirga</taxon>
    </lineage>
</organism>
<dbReference type="STRING" id="1028.SAMN05661096_01074"/>
<dbReference type="AlphaFoldDB" id="A0A1X7IYL9"/>
<proteinExistence type="predicted"/>
<sequence>MKTIHLVSVDNNEGDTVSAREVFEETKIIKTIEAAKNGKVAHIENRHIQLYG</sequence>
<reference evidence="2" key="1">
    <citation type="submission" date="2017-04" db="EMBL/GenBank/DDBJ databases">
        <authorList>
            <person name="Varghese N."/>
            <person name="Submissions S."/>
        </authorList>
    </citation>
    <scope>NUCLEOTIDE SEQUENCE [LARGE SCALE GENOMIC DNA]</scope>
    <source>
        <strain evidence="2">DSM 4125</strain>
    </source>
</reference>